<evidence type="ECO:0000313" key="2">
    <source>
        <dbReference type="Proteomes" id="UP001162992"/>
    </source>
</evidence>
<protein>
    <submittedName>
        <fullName evidence="1">Uncharacterized protein</fullName>
    </submittedName>
</protein>
<proteinExistence type="predicted"/>
<evidence type="ECO:0000313" key="1">
    <source>
        <dbReference type="EMBL" id="KAJ7569412.1"/>
    </source>
</evidence>
<name>A0ACC2ESC2_DIPCM</name>
<sequence length="499" mass="53524">MLTEVGISSCLLLIPSHGRSQFHTRHSSMGGNRSVQSLCILLLVVLCFFCNSKDVIAALNIDACSCGTTKDLALPLPKRLRTVSIIDFGGVGDGATLNTDAFRKAIAYAASFADQGGTQLNIPTGTWLTGSFNLCGHLTLYLQNGAVILGSPNSDSWPVIDPLPSYGRGRELPGKRHISLIHGESLTDVIITGENGTVDGQGAVWWQWSRKGLLNFTRPHLVEFMHSSDIIIYNVTFKNSPFWTVHPVYSRNMLIQFVTILAPQGSPDTDGIDPDSSSDLCIQDCYISNGDDMIAIKSGWDEYGIAYGVPSSNIYIHRVTGQTKLASGFAIGSETSGGVSNIQVRDLKVVNSKTGISIRTNVGRGAYIHNISIENVELVNVGTAISLLGSSGEHPDANYNAEAAPDVGSISIQNVFGNTLDRPGRIEGIPENPFKHICFSDINLQTGSGLLSTWKCSFVEGFSAQVSPQACPQMLNDNQVEASKCFPALIGGSCQTSFS</sequence>
<gene>
    <name evidence="1" type="ORF">O6H91_01G076900</name>
</gene>
<organism evidence="1 2">
    <name type="scientific">Diphasiastrum complanatum</name>
    <name type="common">Issler's clubmoss</name>
    <name type="synonym">Lycopodium complanatum</name>
    <dbReference type="NCBI Taxonomy" id="34168"/>
    <lineage>
        <taxon>Eukaryota</taxon>
        <taxon>Viridiplantae</taxon>
        <taxon>Streptophyta</taxon>
        <taxon>Embryophyta</taxon>
        <taxon>Tracheophyta</taxon>
        <taxon>Lycopodiopsida</taxon>
        <taxon>Lycopodiales</taxon>
        <taxon>Lycopodiaceae</taxon>
        <taxon>Lycopodioideae</taxon>
        <taxon>Diphasiastrum</taxon>
    </lineage>
</organism>
<reference evidence="2" key="1">
    <citation type="journal article" date="2024" name="Proc. Natl. Acad. Sci. U.S.A.">
        <title>Extraordinary preservation of gene collinearity over three hundred million years revealed in homosporous lycophytes.</title>
        <authorList>
            <person name="Li C."/>
            <person name="Wickell D."/>
            <person name="Kuo L.Y."/>
            <person name="Chen X."/>
            <person name="Nie B."/>
            <person name="Liao X."/>
            <person name="Peng D."/>
            <person name="Ji J."/>
            <person name="Jenkins J."/>
            <person name="Williams M."/>
            <person name="Shu S."/>
            <person name="Plott C."/>
            <person name="Barry K."/>
            <person name="Rajasekar S."/>
            <person name="Grimwood J."/>
            <person name="Han X."/>
            <person name="Sun S."/>
            <person name="Hou Z."/>
            <person name="He W."/>
            <person name="Dai G."/>
            <person name="Sun C."/>
            <person name="Schmutz J."/>
            <person name="Leebens-Mack J.H."/>
            <person name="Li F.W."/>
            <person name="Wang L."/>
        </authorList>
    </citation>
    <scope>NUCLEOTIDE SEQUENCE [LARGE SCALE GENOMIC DNA]</scope>
    <source>
        <strain evidence="2">cv. PW_Plant_1</strain>
    </source>
</reference>
<dbReference type="Proteomes" id="UP001162992">
    <property type="component" value="Chromosome 1"/>
</dbReference>
<comment type="caution">
    <text evidence="1">The sequence shown here is derived from an EMBL/GenBank/DDBJ whole genome shotgun (WGS) entry which is preliminary data.</text>
</comment>
<accession>A0ACC2ESC2</accession>
<dbReference type="EMBL" id="CM055092">
    <property type="protein sequence ID" value="KAJ7569412.1"/>
    <property type="molecule type" value="Genomic_DNA"/>
</dbReference>
<keyword evidence="2" id="KW-1185">Reference proteome</keyword>